<dbReference type="EMBL" id="GBRH01241592">
    <property type="protein sequence ID" value="JAD56303.1"/>
    <property type="molecule type" value="Transcribed_RNA"/>
</dbReference>
<sequence>MDLLQTARQRYQNRVPGNCFFAKVPEWLRHTPDHVIAPSHYLNTEEGFKWVKASRYEAFVQACRTYWHDNVSGPPLILGKISSDAAEHSQLRVLVMPYMPLDDAYKLHQLIMEPDLLPITFAEKLESLKQKSDNEADGENLGLAQLLHENDDEEEEEGVGIEWDLKEGCVPVRDSGDSVKFVVANYTILWAKAEKHCLFRFMADPFQGILAHLRKVEKLLYNPSANMLQNLQEDVEQSRRELIFAMYQAGIDPHDVILSLYHNIHAAVYQEGRVHCDPEIPYVDEEDTPETMERLAAALTHLGFQQYNANLSVEEAQGNLMSAQGHLDAYMCQFNAMQTFTNARETFRLAMNPVLHELRLASHIPTVMGVASMENDKA</sequence>
<evidence type="ECO:0000313" key="1">
    <source>
        <dbReference type="EMBL" id="JAD56303.1"/>
    </source>
</evidence>
<organism evidence="1">
    <name type="scientific">Arundo donax</name>
    <name type="common">Giant reed</name>
    <name type="synonym">Donax arundinaceus</name>
    <dbReference type="NCBI Taxonomy" id="35708"/>
    <lineage>
        <taxon>Eukaryota</taxon>
        <taxon>Viridiplantae</taxon>
        <taxon>Streptophyta</taxon>
        <taxon>Embryophyta</taxon>
        <taxon>Tracheophyta</taxon>
        <taxon>Spermatophyta</taxon>
        <taxon>Magnoliopsida</taxon>
        <taxon>Liliopsida</taxon>
        <taxon>Poales</taxon>
        <taxon>Poaceae</taxon>
        <taxon>PACMAD clade</taxon>
        <taxon>Arundinoideae</taxon>
        <taxon>Arundineae</taxon>
        <taxon>Arundo</taxon>
    </lineage>
</organism>
<reference evidence="1" key="1">
    <citation type="submission" date="2014-09" db="EMBL/GenBank/DDBJ databases">
        <authorList>
            <person name="Magalhaes I.L.F."/>
            <person name="Oliveira U."/>
            <person name="Santos F.R."/>
            <person name="Vidigal T.H.D.A."/>
            <person name="Brescovit A.D."/>
            <person name="Santos A.J."/>
        </authorList>
    </citation>
    <scope>NUCLEOTIDE SEQUENCE</scope>
    <source>
        <tissue evidence="1">Shoot tissue taken approximately 20 cm above the soil surface</tissue>
    </source>
</reference>
<reference evidence="1" key="2">
    <citation type="journal article" date="2015" name="Data Brief">
        <title>Shoot transcriptome of the giant reed, Arundo donax.</title>
        <authorList>
            <person name="Barrero R.A."/>
            <person name="Guerrero F.D."/>
            <person name="Moolhuijzen P."/>
            <person name="Goolsby J.A."/>
            <person name="Tidwell J."/>
            <person name="Bellgard S.E."/>
            <person name="Bellgard M.I."/>
        </authorList>
    </citation>
    <scope>NUCLEOTIDE SEQUENCE</scope>
    <source>
        <tissue evidence="1">Shoot tissue taken approximately 20 cm above the soil surface</tissue>
    </source>
</reference>
<name>A0A0A9B2C8_ARUDO</name>
<accession>A0A0A9B2C8</accession>
<proteinExistence type="predicted"/>
<dbReference type="AlphaFoldDB" id="A0A0A9B2C8"/>
<protein>
    <submittedName>
        <fullName evidence="1">Uncharacterized protein</fullName>
    </submittedName>
</protein>